<dbReference type="PANTHER" id="PTHR10993">
    <property type="entry name" value="OCTANOYLTRANSFERASE"/>
    <property type="match status" value="1"/>
</dbReference>
<dbReference type="EMBL" id="JAFBIL020000001">
    <property type="protein sequence ID" value="MBZ2206283.1"/>
    <property type="molecule type" value="Genomic_DNA"/>
</dbReference>
<dbReference type="PIRSF" id="PIRSF016262">
    <property type="entry name" value="LPLase"/>
    <property type="match status" value="1"/>
</dbReference>
<dbReference type="NCBIfam" id="TIGR00214">
    <property type="entry name" value="lipB"/>
    <property type="match status" value="1"/>
</dbReference>
<dbReference type="Proteomes" id="UP000809349">
    <property type="component" value="Unassembled WGS sequence"/>
</dbReference>
<dbReference type="CDD" id="cd16444">
    <property type="entry name" value="LipB"/>
    <property type="match status" value="1"/>
</dbReference>
<name>A0ABS7SLY2_9BURK</name>
<dbReference type="GO" id="GO:0033819">
    <property type="term" value="F:lipoyl(octanoyl) transferase activity"/>
    <property type="evidence" value="ECO:0007669"/>
    <property type="project" value="UniProtKB-EC"/>
</dbReference>
<organism evidence="8 9">
    <name type="scientific">Massilia soli</name>
    <dbReference type="NCBI Taxonomy" id="2792854"/>
    <lineage>
        <taxon>Bacteria</taxon>
        <taxon>Pseudomonadati</taxon>
        <taxon>Pseudomonadota</taxon>
        <taxon>Betaproteobacteria</taxon>
        <taxon>Burkholderiales</taxon>
        <taxon>Oxalobacteraceae</taxon>
        <taxon>Telluria group</taxon>
        <taxon>Massilia</taxon>
    </lineage>
</organism>
<dbReference type="PROSITE" id="PS01313">
    <property type="entry name" value="LIPB"/>
    <property type="match status" value="1"/>
</dbReference>
<evidence type="ECO:0000313" key="9">
    <source>
        <dbReference type="Proteomes" id="UP000809349"/>
    </source>
</evidence>
<keyword evidence="5" id="KW-0963">Cytoplasm</keyword>
<reference evidence="8 9" key="1">
    <citation type="submission" date="2021-01" db="EMBL/GenBank/DDBJ databases">
        <authorList>
            <person name="Ruan W."/>
            <person name="Khan S.A."/>
            <person name="Jeon C.O."/>
        </authorList>
    </citation>
    <scope>NUCLEOTIDE SEQUENCE [LARGE SCALE GENOMIC DNA]</scope>
    <source>
        <strain evidence="8 9">R798</strain>
    </source>
</reference>
<feature type="site" description="Lowers pKa of active site Cys" evidence="5">
    <location>
        <position position="152"/>
    </location>
</feature>
<evidence type="ECO:0000259" key="7">
    <source>
        <dbReference type="PROSITE" id="PS51733"/>
    </source>
</evidence>
<dbReference type="PANTHER" id="PTHR10993:SF7">
    <property type="entry name" value="LIPOYLTRANSFERASE 2, MITOCHONDRIAL-RELATED"/>
    <property type="match status" value="1"/>
</dbReference>
<comment type="pathway">
    <text evidence="1 5 6">Protein modification; protein lipoylation via endogenous pathway; protein N(6)-(lipoyl)lysine from octanoyl-[acyl-carrier-protein]: step 1/2.</text>
</comment>
<keyword evidence="2 5" id="KW-0808">Transferase</keyword>
<reference evidence="8 9" key="2">
    <citation type="submission" date="2021-08" db="EMBL/GenBank/DDBJ databases">
        <title>Massilia sp. R798.</title>
        <authorList>
            <person name="Baek J.H."/>
            <person name="Jung H.S."/>
            <person name="Kim K.R."/>
            <person name="Jeon C.O."/>
        </authorList>
    </citation>
    <scope>NUCLEOTIDE SEQUENCE [LARGE SCALE GENOMIC DNA]</scope>
    <source>
        <strain evidence="8 9">R798</strain>
    </source>
</reference>
<sequence length="237" mass="25169">MPSTANAPAIIRDLGRADYEPVFAAMRAFTDARGTATPDELWIVEHPPVFTLGLGADRGHLLAGPGVPKHDVPVVQTDRGGEVTFHGPGQVVIYLLIDLRRNKPGGKLYARQFVTKIEQAIINVLQAYNLDGERVAGAPGIYIAAGPRKGAKIAALGLKVRGNGCTYHGVSLNVAMDLSPFSWINPCGYSGLATVDMRTMGVQAALGDVQQQLAAELIRQLAEPNNINQAPEGQAAI</sequence>
<dbReference type="SUPFAM" id="SSF55681">
    <property type="entry name" value="Class II aaRS and biotin synthetases"/>
    <property type="match status" value="1"/>
</dbReference>
<dbReference type="RefSeq" id="WP_223465570.1">
    <property type="nucleotide sequence ID" value="NZ_JAFBIL020000001.1"/>
</dbReference>
<feature type="binding site" evidence="5">
    <location>
        <begin position="155"/>
        <end position="157"/>
    </location>
    <ligand>
        <name>substrate</name>
    </ligand>
</feature>
<evidence type="ECO:0000256" key="6">
    <source>
        <dbReference type="PIRNR" id="PIRNR016262"/>
    </source>
</evidence>
<comment type="caution">
    <text evidence="8">The sequence shown here is derived from an EMBL/GenBank/DDBJ whole genome shotgun (WGS) entry which is preliminary data.</text>
</comment>
<comment type="subcellular location">
    <subcellularLocation>
        <location evidence="5">Cytoplasm</location>
    </subcellularLocation>
</comment>
<dbReference type="InterPro" id="IPR020605">
    <property type="entry name" value="Octanoyltransferase_CS"/>
</dbReference>
<accession>A0ABS7SLY2</accession>
<protein>
    <recommendedName>
        <fullName evidence="5 6">Octanoyltransferase</fullName>
        <ecNumber evidence="5 6">2.3.1.181</ecNumber>
    </recommendedName>
    <alternativeName>
        <fullName evidence="5">Lipoate-protein ligase B</fullName>
    </alternativeName>
    <alternativeName>
        <fullName evidence="5">Lipoyl/octanoyl transferase</fullName>
    </alternativeName>
    <alternativeName>
        <fullName evidence="5">Octanoyl-[acyl-carrier-protein]-protein N-octanoyltransferase</fullName>
    </alternativeName>
</protein>
<dbReference type="InterPro" id="IPR000544">
    <property type="entry name" value="Octanoyltransferase"/>
</dbReference>
<evidence type="ECO:0000256" key="2">
    <source>
        <dbReference type="ARBA" id="ARBA00022679"/>
    </source>
</evidence>
<dbReference type="InterPro" id="IPR004143">
    <property type="entry name" value="BPL_LPL_catalytic"/>
</dbReference>
<dbReference type="HAMAP" id="MF_00013">
    <property type="entry name" value="LipB"/>
    <property type="match status" value="1"/>
</dbReference>
<evidence type="ECO:0000256" key="3">
    <source>
        <dbReference type="ARBA" id="ARBA00023315"/>
    </source>
</evidence>
<keyword evidence="3 5" id="KW-0012">Acyltransferase</keyword>
<dbReference type="EC" id="2.3.1.181" evidence="5 6"/>
<dbReference type="InterPro" id="IPR045864">
    <property type="entry name" value="aa-tRNA-synth_II/BPL/LPL"/>
</dbReference>
<feature type="active site" description="Acyl-thioester intermediate" evidence="5">
    <location>
        <position position="187"/>
    </location>
</feature>
<proteinExistence type="inferred from homology"/>
<evidence type="ECO:0000256" key="1">
    <source>
        <dbReference type="ARBA" id="ARBA00004821"/>
    </source>
</evidence>
<evidence type="ECO:0000256" key="5">
    <source>
        <dbReference type="HAMAP-Rule" id="MF_00013"/>
    </source>
</evidence>
<comment type="miscellaneous">
    <text evidence="5">In the reaction, the free carboxyl group of octanoic acid is attached via an amide linkage to the epsilon-amino group of a specific lysine residue of lipoyl domains of lipoate-dependent enzymes.</text>
</comment>
<dbReference type="PROSITE" id="PS51733">
    <property type="entry name" value="BPL_LPL_CATALYTIC"/>
    <property type="match status" value="1"/>
</dbReference>
<feature type="binding site" evidence="5">
    <location>
        <begin position="79"/>
        <end position="86"/>
    </location>
    <ligand>
        <name>substrate</name>
    </ligand>
</feature>
<evidence type="ECO:0000313" key="8">
    <source>
        <dbReference type="EMBL" id="MBZ2206283.1"/>
    </source>
</evidence>
<dbReference type="NCBIfam" id="NF010922">
    <property type="entry name" value="PRK14342.1"/>
    <property type="match status" value="1"/>
</dbReference>
<gene>
    <name evidence="5 8" type="primary">lipB</name>
    <name evidence="8" type="ORF">I4X03_003300</name>
</gene>
<comment type="similarity">
    <text evidence="5 6">Belongs to the LipB family.</text>
</comment>
<dbReference type="NCBIfam" id="NF010923">
    <property type="entry name" value="PRK14343.1"/>
    <property type="match status" value="1"/>
</dbReference>
<feature type="binding site" evidence="5">
    <location>
        <begin position="169"/>
        <end position="171"/>
    </location>
    <ligand>
        <name>substrate</name>
    </ligand>
</feature>
<keyword evidence="9" id="KW-1185">Reference proteome</keyword>
<comment type="catalytic activity">
    <reaction evidence="5 6">
        <text>octanoyl-[ACP] + L-lysyl-[protein] = N(6)-octanoyl-L-lysyl-[protein] + holo-[ACP] + H(+)</text>
        <dbReference type="Rhea" id="RHEA:17665"/>
        <dbReference type="Rhea" id="RHEA-COMP:9636"/>
        <dbReference type="Rhea" id="RHEA-COMP:9685"/>
        <dbReference type="Rhea" id="RHEA-COMP:9752"/>
        <dbReference type="Rhea" id="RHEA-COMP:9928"/>
        <dbReference type="ChEBI" id="CHEBI:15378"/>
        <dbReference type="ChEBI" id="CHEBI:29969"/>
        <dbReference type="ChEBI" id="CHEBI:64479"/>
        <dbReference type="ChEBI" id="CHEBI:78463"/>
        <dbReference type="ChEBI" id="CHEBI:78809"/>
        <dbReference type="EC" id="2.3.1.181"/>
    </reaction>
</comment>
<dbReference type="Gene3D" id="3.30.930.10">
    <property type="entry name" value="Bira Bifunctional Protein, Domain 2"/>
    <property type="match status" value="1"/>
</dbReference>
<evidence type="ECO:0000256" key="4">
    <source>
        <dbReference type="ARBA" id="ARBA00024732"/>
    </source>
</evidence>
<comment type="function">
    <text evidence="4 5 6">Catalyzes the transfer of endogenously produced octanoic acid from octanoyl-acyl-carrier-protein onto the lipoyl domains of lipoate-dependent enzymes. Lipoyl-ACP can also act as a substrate although octanoyl-ACP is likely to be the physiological substrate.</text>
</comment>
<feature type="domain" description="BPL/LPL catalytic" evidence="7">
    <location>
        <begin position="35"/>
        <end position="225"/>
    </location>
</feature>
<dbReference type="Pfam" id="PF21948">
    <property type="entry name" value="LplA-B_cat"/>
    <property type="match status" value="1"/>
</dbReference>